<dbReference type="GO" id="GO:0050567">
    <property type="term" value="F:glutaminyl-tRNA synthase (glutamine-hydrolyzing) activity"/>
    <property type="evidence" value="ECO:0007669"/>
    <property type="project" value="UniProtKB-UniRule"/>
</dbReference>
<dbReference type="STRING" id="84724.SAMN04488564_103844"/>
<organism evidence="14 15">
    <name type="scientific">Lentzea waywayandensis</name>
    <dbReference type="NCBI Taxonomy" id="84724"/>
    <lineage>
        <taxon>Bacteria</taxon>
        <taxon>Bacillati</taxon>
        <taxon>Actinomycetota</taxon>
        <taxon>Actinomycetes</taxon>
        <taxon>Pseudonocardiales</taxon>
        <taxon>Pseudonocardiaceae</taxon>
        <taxon>Lentzea</taxon>
    </lineage>
</organism>
<dbReference type="NCBIfam" id="NF004012">
    <property type="entry name" value="PRK05477.1-2"/>
    <property type="match status" value="1"/>
</dbReference>
<comment type="similarity">
    <text evidence="1 11">Belongs to the GatB/GatE family. GatB subfamily.</text>
</comment>
<dbReference type="InterPro" id="IPR018027">
    <property type="entry name" value="Asn/Gln_amidotransferase"/>
</dbReference>
<evidence type="ECO:0000256" key="6">
    <source>
        <dbReference type="ARBA" id="ARBA00022840"/>
    </source>
</evidence>
<dbReference type="InterPro" id="IPR014746">
    <property type="entry name" value="Gln_synth/guanido_kin_cat_dom"/>
</dbReference>
<dbReference type="NCBIfam" id="NF004013">
    <property type="entry name" value="PRK05477.1-3"/>
    <property type="match status" value="1"/>
</dbReference>
<dbReference type="NCBIfam" id="NF004014">
    <property type="entry name" value="PRK05477.1-4"/>
    <property type="match status" value="1"/>
</dbReference>
<feature type="region of interest" description="Disordered" evidence="12">
    <location>
        <begin position="263"/>
        <end position="292"/>
    </location>
</feature>
<dbReference type="GO" id="GO:0016740">
    <property type="term" value="F:transferase activity"/>
    <property type="evidence" value="ECO:0007669"/>
    <property type="project" value="UniProtKB-KW"/>
</dbReference>
<dbReference type="FunFam" id="1.10.10.410:FF:000002">
    <property type="entry name" value="Aspartyl/glutamyl-tRNA(Asn/Gln) amidotransferase subunit B"/>
    <property type="match status" value="1"/>
</dbReference>
<dbReference type="GO" id="GO:0050566">
    <property type="term" value="F:asparaginyl-tRNA synthase (glutamine-hydrolyzing) activity"/>
    <property type="evidence" value="ECO:0007669"/>
    <property type="project" value="RHEA"/>
</dbReference>
<comment type="catalytic activity">
    <reaction evidence="9 11">
        <text>L-aspartyl-tRNA(Asn) + L-glutamine + ATP + H2O = L-asparaginyl-tRNA(Asn) + L-glutamate + ADP + phosphate + 2 H(+)</text>
        <dbReference type="Rhea" id="RHEA:14513"/>
        <dbReference type="Rhea" id="RHEA-COMP:9674"/>
        <dbReference type="Rhea" id="RHEA-COMP:9677"/>
        <dbReference type="ChEBI" id="CHEBI:15377"/>
        <dbReference type="ChEBI" id="CHEBI:15378"/>
        <dbReference type="ChEBI" id="CHEBI:29985"/>
        <dbReference type="ChEBI" id="CHEBI:30616"/>
        <dbReference type="ChEBI" id="CHEBI:43474"/>
        <dbReference type="ChEBI" id="CHEBI:58359"/>
        <dbReference type="ChEBI" id="CHEBI:78515"/>
        <dbReference type="ChEBI" id="CHEBI:78516"/>
        <dbReference type="ChEBI" id="CHEBI:456216"/>
    </reaction>
</comment>
<dbReference type="HAMAP" id="MF_00121">
    <property type="entry name" value="GatB"/>
    <property type="match status" value="1"/>
</dbReference>
<feature type="domain" description="Asn/Gln amidotransferase" evidence="13">
    <location>
        <begin position="352"/>
        <end position="499"/>
    </location>
</feature>
<dbReference type="NCBIfam" id="TIGR00133">
    <property type="entry name" value="gatB"/>
    <property type="match status" value="1"/>
</dbReference>
<gene>
    <name evidence="11" type="primary">gatB</name>
    <name evidence="14" type="ORF">SAMN04488564_103844</name>
</gene>
<dbReference type="SUPFAM" id="SSF55931">
    <property type="entry name" value="Glutamine synthetase/guanido kinase"/>
    <property type="match status" value="1"/>
</dbReference>
<evidence type="ECO:0000313" key="15">
    <source>
        <dbReference type="Proteomes" id="UP000198583"/>
    </source>
</evidence>
<dbReference type="GO" id="GO:0006412">
    <property type="term" value="P:translation"/>
    <property type="evidence" value="ECO:0007669"/>
    <property type="project" value="UniProtKB-UniRule"/>
</dbReference>
<dbReference type="InterPro" id="IPR004413">
    <property type="entry name" value="GatB"/>
</dbReference>
<name>A0A1I6E4D9_9PSEU</name>
<dbReference type="Proteomes" id="UP000198583">
    <property type="component" value="Unassembled WGS sequence"/>
</dbReference>
<keyword evidence="14" id="KW-0808">Transferase</keyword>
<dbReference type="RefSeq" id="WP_093593084.1">
    <property type="nucleotide sequence ID" value="NZ_FOYL01000003.1"/>
</dbReference>
<proteinExistence type="inferred from homology"/>
<keyword evidence="6 11" id="KW-0067">ATP-binding</keyword>
<evidence type="ECO:0000256" key="8">
    <source>
        <dbReference type="ARBA" id="ARBA00024799"/>
    </source>
</evidence>
<reference evidence="15" key="1">
    <citation type="submission" date="2016-10" db="EMBL/GenBank/DDBJ databases">
        <authorList>
            <person name="Varghese N."/>
            <person name="Submissions S."/>
        </authorList>
    </citation>
    <scope>NUCLEOTIDE SEQUENCE [LARGE SCALE GENOMIC DNA]</scope>
    <source>
        <strain evidence="15">DSM 44232</strain>
    </source>
</reference>
<dbReference type="OrthoDB" id="9804078at2"/>
<dbReference type="GO" id="GO:0070681">
    <property type="term" value="P:glutaminyl-tRNAGln biosynthesis via transamidation"/>
    <property type="evidence" value="ECO:0007669"/>
    <property type="project" value="TreeGrafter"/>
</dbReference>
<dbReference type="InterPro" id="IPR006075">
    <property type="entry name" value="Asn/Gln-tRNA_Trfase_suB/E_cat"/>
</dbReference>
<dbReference type="InterPro" id="IPR023168">
    <property type="entry name" value="GatB_Yqey_C_2"/>
</dbReference>
<keyword evidence="4 11" id="KW-0436">Ligase</keyword>
<evidence type="ECO:0000256" key="3">
    <source>
        <dbReference type="ARBA" id="ARBA00016923"/>
    </source>
</evidence>
<dbReference type="Gene3D" id="1.10.10.410">
    <property type="match status" value="1"/>
</dbReference>
<keyword evidence="7 11" id="KW-0648">Protein biosynthesis</keyword>
<protein>
    <recommendedName>
        <fullName evidence="3 11">Aspartyl/glutamyl-tRNA(Asn/Gln) amidotransferase subunit B</fullName>
        <shortName evidence="11">Asp/Glu-ADT subunit B</shortName>
        <ecNumber evidence="11">6.3.5.-</ecNumber>
    </recommendedName>
</protein>
<evidence type="ECO:0000256" key="5">
    <source>
        <dbReference type="ARBA" id="ARBA00022741"/>
    </source>
</evidence>
<evidence type="ECO:0000313" key="14">
    <source>
        <dbReference type="EMBL" id="SFR12620.1"/>
    </source>
</evidence>
<evidence type="ECO:0000256" key="7">
    <source>
        <dbReference type="ARBA" id="ARBA00022917"/>
    </source>
</evidence>
<dbReference type="Pfam" id="PF02637">
    <property type="entry name" value="GatB_Yqey"/>
    <property type="match status" value="1"/>
</dbReference>
<dbReference type="Pfam" id="PF02934">
    <property type="entry name" value="GatB_N"/>
    <property type="match status" value="1"/>
</dbReference>
<dbReference type="AlphaFoldDB" id="A0A1I6E4D9"/>
<evidence type="ECO:0000256" key="10">
    <source>
        <dbReference type="ARBA" id="ARBA00047913"/>
    </source>
</evidence>
<evidence type="ECO:0000256" key="11">
    <source>
        <dbReference type="HAMAP-Rule" id="MF_00121"/>
    </source>
</evidence>
<comment type="subunit">
    <text evidence="2 11">Heterotrimer of A, B and C subunits.</text>
</comment>
<evidence type="ECO:0000256" key="4">
    <source>
        <dbReference type="ARBA" id="ARBA00022598"/>
    </source>
</evidence>
<dbReference type="GO" id="GO:0005524">
    <property type="term" value="F:ATP binding"/>
    <property type="evidence" value="ECO:0007669"/>
    <property type="project" value="UniProtKB-KW"/>
</dbReference>
<evidence type="ECO:0000256" key="2">
    <source>
        <dbReference type="ARBA" id="ARBA00011123"/>
    </source>
</evidence>
<evidence type="ECO:0000259" key="13">
    <source>
        <dbReference type="SMART" id="SM00845"/>
    </source>
</evidence>
<sequence>MTSLVELMDYDEVIEKYDPVLGLEVHVELHTNTKMFCGCANVFGGEPNTNTCPTCLGLPGALPVVNAKAIESAMRIGLALNCEIAEWCRFARKNYFYPDMPKNFQTSQYDEPIAFNGWLDVTLDDGEVIRVEIERAHMEEDTGKSLHVGGATGRIHGAEHSLLDYNRAGVPLIEIVTKMIPGTKERAPEVARAYVTALRDLLKALDVSDVRMDQGSLRCDANVSLSPKTTGALGTRTETKNVNSLRSVERAVRFEMTRQAAVLESGGEVTQETRHFDESSGSTSAGRKKETAEDYRYFPEPDLVPIAPSREWVEELRLTLPELPWERRARIQKDWNLTDEVLRDLVNAGALDVIIATVEAGAKPDEARSWWVSYLAQQANSKGIELTDLAITPAQVAKVIELVNAGTLTNKLAREVVNGVLEGEGSPEDVIEKRGLKVVSDDSALEKAVDEALAAQPDVAQKIRDGKVQAAGAIVGAVMKATKGQADAARVREIVLARCS</sequence>
<dbReference type="EMBL" id="FOYL01000003">
    <property type="protein sequence ID" value="SFR12620.1"/>
    <property type="molecule type" value="Genomic_DNA"/>
</dbReference>
<comment type="catalytic activity">
    <reaction evidence="10 11">
        <text>L-glutamyl-tRNA(Gln) + L-glutamine + ATP + H2O = L-glutaminyl-tRNA(Gln) + L-glutamate + ADP + phosphate + H(+)</text>
        <dbReference type="Rhea" id="RHEA:17521"/>
        <dbReference type="Rhea" id="RHEA-COMP:9681"/>
        <dbReference type="Rhea" id="RHEA-COMP:9684"/>
        <dbReference type="ChEBI" id="CHEBI:15377"/>
        <dbReference type="ChEBI" id="CHEBI:15378"/>
        <dbReference type="ChEBI" id="CHEBI:29985"/>
        <dbReference type="ChEBI" id="CHEBI:30616"/>
        <dbReference type="ChEBI" id="CHEBI:43474"/>
        <dbReference type="ChEBI" id="CHEBI:58359"/>
        <dbReference type="ChEBI" id="CHEBI:78520"/>
        <dbReference type="ChEBI" id="CHEBI:78521"/>
        <dbReference type="ChEBI" id="CHEBI:456216"/>
    </reaction>
</comment>
<dbReference type="EC" id="6.3.5.-" evidence="11"/>
<dbReference type="SMART" id="SM00845">
    <property type="entry name" value="GatB_Yqey"/>
    <property type="match status" value="1"/>
</dbReference>
<keyword evidence="15" id="KW-1185">Reference proteome</keyword>
<dbReference type="PANTHER" id="PTHR11659:SF0">
    <property type="entry name" value="GLUTAMYL-TRNA(GLN) AMIDOTRANSFERASE SUBUNIT B, MITOCHONDRIAL"/>
    <property type="match status" value="1"/>
</dbReference>
<evidence type="ECO:0000256" key="9">
    <source>
        <dbReference type="ARBA" id="ARBA00047380"/>
    </source>
</evidence>
<dbReference type="PANTHER" id="PTHR11659">
    <property type="entry name" value="GLUTAMYL-TRNA GLN AMIDOTRANSFERASE SUBUNIT B MITOCHONDRIAL AND PROKARYOTIC PET112-RELATED"/>
    <property type="match status" value="1"/>
</dbReference>
<accession>A0A1I6E4D9</accession>
<dbReference type="InterPro" id="IPR003789">
    <property type="entry name" value="Asn/Gln_tRNA_amidoTrase-B-like"/>
</dbReference>
<comment type="function">
    <text evidence="8 11">Allows the formation of correctly charged Asn-tRNA(Asn) or Gln-tRNA(Gln) through the transamidation of misacylated Asp-tRNA(Asn) or Glu-tRNA(Gln) in organisms which lack either or both of asparaginyl-tRNA or glutaminyl-tRNA synthetases. The reaction takes place in the presence of glutamine and ATP through an activated phospho-Asp-tRNA(Asn) or phospho-Glu-tRNA(Gln).</text>
</comment>
<dbReference type="SUPFAM" id="SSF89095">
    <property type="entry name" value="GatB/YqeY motif"/>
    <property type="match status" value="1"/>
</dbReference>
<keyword evidence="5 11" id="KW-0547">Nucleotide-binding</keyword>
<dbReference type="InterPro" id="IPR017959">
    <property type="entry name" value="Asn/Gln-tRNA_amidoTrfase_suB/E"/>
</dbReference>
<evidence type="ECO:0000256" key="12">
    <source>
        <dbReference type="SAM" id="MobiDB-lite"/>
    </source>
</evidence>
<evidence type="ECO:0000256" key="1">
    <source>
        <dbReference type="ARBA" id="ARBA00005306"/>
    </source>
</evidence>